<dbReference type="SUPFAM" id="SSF56784">
    <property type="entry name" value="HAD-like"/>
    <property type="match status" value="1"/>
</dbReference>
<feature type="transmembrane region" description="Helical" evidence="6">
    <location>
        <begin position="721"/>
        <end position="747"/>
    </location>
</feature>
<dbReference type="AlphaFoldDB" id="A0A4P9CE91"/>
<dbReference type="SFLD" id="SFLDS00003">
    <property type="entry name" value="Haloacid_Dehalogenase"/>
    <property type="match status" value="1"/>
</dbReference>
<feature type="transmembrane region" description="Helical" evidence="6">
    <location>
        <begin position="691"/>
        <end position="709"/>
    </location>
</feature>
<evidence type="ECO:0000313" key="9">
    <source>
        <dbReference type="Proteomes" id="UP000218387"/>
    </source>
</evidence>
<evidence type="ECO:0000256" key="5">
    <source>
        <dbReference type="ARBA" id="ARBA00023136"/>
    </source>
</evidence>
<dbReference type="InterPro" id="IPR001757">
    <property type="entry name" value="P_typ_ATPase"/>
</dbReference>
<keyword evidence="2 6" id="KW-0812">Transmembrane</keyword>
<dbReference type="SFLD" id="SFLDG00002">
    <property type="entry name" value="C1.7:_P-type_atpase_like"/>
    <property type="match status" value="1"/>
</dbReference>
<dbReference type="GO" id="GO:0016887">
    <property type="term" value="F:ATP hydrolysis activity"/>
    <property type="evidence" value="ECO:0007669"/>
    <property type="project" value="InterPro"/>
</dbReference>
<dbReference type="InterPro" id="IPR044492">
    <property type="entry name" value="P_typ_ATPase_HD_dom"/>
</dbReference>
<evidence type="ECO:0000256" key="6">
    <source>
        <dbReference type="SAM" id="Phobius"/>
    </source>
</evidence>
<dbReference type="Gene3D" id="3.40.50.1000">
    <property type="entry name" value="HAD superfamily/HAD-like"/>
    <property type="match status" value="1"/>
</dbReference>
<feature type="transmembrane region" description="Helical" evidence="6">
    <location>
        <begin position="665"/>
        <end position="685"/>
    </location>
</feature>
<keyword evidence="9" id="KW-1185">Reference proteome</keyword>
<sequence length="795" mass="85852">MEMNAFNPSSATGLTEQQVAELREKGLNNQQPESQTKTVGQIVKDNTLTLFNLLNIVLAVLVIAVGSYKNALFINIVIINTVIGIIQEVKAKRTIDKLSLISQPHVRVLREGKEKEITVEEIVLGDILILSSGKQIPSDSTVLSGEIEVNESLLTGESDAIVKKAGDTLLSGSFVVAGQAYVQVDKVGEDNYATKIAAQAKQMRKPNSEIMRALNLIMKVIGITIVPIGVLLLLRQIFGLNLGINHAIVTTVAALIGMIPEGLVLLTSVALAVGVIRLGHYKTLVQELYCIETLARVDVLCLDKTGTITEGSMEVKSIDLVNNAKDPAKALRAMVATLTDDNSTFQALKDSFNGEAPKWRAVKTVPFSSARKWSGVSFEGQGTYVIGAPEFVLKDGYNAYRDKVEGYAAEGNRVLVLVHSESPFTGDSGLPGNVQVIAFLLLGDKIRKEAKKTLEYFAGQGVAIKVISGDNPLTVSEVACRAGLMDAKNCVDATTLETDEAVAEAALKYTVFGRVTPGQKRVLVNALKAAGHTVAMTGDGVNDVLALRDADCSIAMAAGSDAARQVSQLVLLDSNFSSLTKVLMEGRRVINNISRAASLFLVKTIYSFLLAIVVIVASEAYPFIPIQLTLISTVTIGVPSFFLALEPNKNRLSGNFLETVLRKALPGALTIVVNIVVVMIIGNILDFSVSELSTMACLLTGVTGLIILYGVCQPLNVQRTILFWAMTIAYVGAVLFFPTFFAVIPFYPTNWQVVLVLLPMLFLIYPIMLLLKTAINKTERWLVAHKLLDLKQTSL</sequence>
<organism evidence="8 9">
    <name type="scientific">Eubacterium maltosivorans</name>
    <dbReference type="NCBI Taxonomy" id="2041044"/>
    <lineage>
        <taxon>Bacteria</taxon>
        <taxon>Bacillati</taxon>
        <taxon>Bacillota</taxon>
        <taxon>Clostridia</taxon>
        <taxon>Eubacteriales</taxon>
        <taxon>Eubacteriaceae</taxon>
        <taxon>Eubacterium</taxon>
    </lineage>
</organism>
<dbReference type="PRINTS" id="PR00119">
    <property type="entry name" value="CATATPASE"/>
</dbReference>
<dbReference type="InterPro" id="IPR059000">
    <property type="entry name" value="ATPase_P-type_domA"/>
</dbReference>
<evidence type="ECO:0000256" key="2">
    <source>
        <dbReference type="ARBA" id="ARBA00022692"/>
    </source>
</evidence>
<dbReference type="SUPFAM" id="SSF81653">
    <property type="entry name" value="Calcium ATPase, transduction domain A"/>
    <property type="match status" value="1"/>
</dbReference>
<dbReference type="InterPro" id="IPR023214">
    <property type="entry name" value="HAD_sf"/>
</dbReference>
<dbReference type="Gene3D" id="3.40.1110.10">
    <property type="entry name" value="Calcium-transporting ATPase, cytoplasmic domain N"/>
    <property type="match status" value="1"/>
</dbReference>
<dbReference type="PANTHER" id="PTHR42861">
    <property type="entry name" value="CALCIUM-TRANSPORTING ATPASE"/>
    <property type="match status" value="1"/>
</dbReference>
<dbReference type="EMBL" id="CP029487">
    <property type="protein sequence ID" value="QCT73042.1"/>
    <property type="molecule type" value="Genomic_DNA"/>
</dbReference>
<comment type="subcellular location">
    <subcellularLocation>
        <location evidence="1">Membrane</location>
        <topology evidence="1">Multi-pass membrane protein</topology>
    </subcellularLocation>
</comment>
<dbReference type="InterPro" id="IPR023299">
    <property type="entry name" value="ATPase_P-typ_cyto_dom_N"/>
</dbReference>
<dbReference type="GO" id="GO:0016020">
    <property type="term" value="C:membrane"/>
    <property type="evidence" value="ECO:0007669"/>
    <property type="project" value="UniProtKB-SubCell"/>
</dbReference>
<name>A0A4P9CE91_EUBML</name>
<keyword evidence="3" id="KW-1278">Translocase</keyword>
<feature type="domain" description="P-type ATPase A" evidence="7">
    <location>
        <begin position="102"/>
        <end position="200"/>
    </location>
</feature>
<dbReference type="RefSeq" id="WP_074617685.1">
    <property type="nucleotide sequence ID" value="NZ_CP029487.1"/>
</dbReference>
<dbReference type="CDD" id="cd02609">
    <property type="entry name" value="P-type_ATPase"/>
    <property type="match status" value="1"/>
</dbReference>
<feature type="transmembrane region" description="Helical" evidence="6">
    <location>
        <begin position="246"/>
        <end position="276"/>
    </location>
</feature>
<feature type="transmembrane region" description="Helical" evidence="6">
    <location>
        <begin position="213"/>
        <end position="234"/>
    </location>
</feature>
<feature type="transmembrane region" description="Helical" evidence="6">
    <location>
        <begin position="47"/>
        <end position="65"/>
    </location>
</feature>
<dbReference type="Proteomes" id="UP000218387">
    <property type="component" value="Chromosome"/>
</dbReference>
<feature type="transmembrane region" description="Helical" evidence="6">
    <location>
        <begin position="596"/>
        <end position="617"/>
    </location>
</feature>
<feature type="transmembrane region" description="Helical" evidence="6">
    <location>
        <begin position="71"/>
        <end position="89"/>
    </location>
</feature>
<keyword evidence="4 6" id="KW-1133">Transmembrane helix</keyword>
<evidence type="ECO:0000256" key="3">
    <source>
        <dbReference type="ARBA" id="ARBA00022967"/>
    </source>
</evidence>
<keyword evidence="5 6" id="KW-0472">Membrane</keyword>
<proteinExistence type="predicted"/>
<dbReference type="InterPro" id="IPR008250">
    <property type="entry name" value="ATPase_P-typ_transduc_dom_A_sf"/>
</dbReference>
<dbReference type="SUPFAM" id="SSF81660">
    <property type="entry name" value="Metal cation-transporting ATPase, ATP-binding domain N"/>
    <property type="match status" value="1"/>
</dbReference>
<feature type="transmembrane region" description="Helical" evidence="6">
    <location>
        <begin position="753"/>
        <end position="771"/>
    </location>
</feature>
<dbReference type="Pfam" id="PF00122">
    <property type="entry name" value="E1-E2_ATPase"/>
    <property type="match status" value="1"/>
</dbReference>
<dbReference type="NCBIfam" id="TIGR01494">
    <property type="entry name" value="ATPase_P-type"/>
    <property type="match status" value="2"/>
</dbReference>
<evidence type="ECO:0000259" key="7">
    <source>
        <dbReference type="Pfam" id="PF00122"/>
    </source>
</evidence>
<dbReference type="SFLD" id="SFLDF00027">
    <property type="entry name" value="p-type_atpase"/>
    <property type="match status" value="1"/>
</dbReference>
<gene>
    <name evidence="8" type="ORF">CPZ25_017455</name>
</gene>
<feature type="transmembrane region" description="Helical" evidence="6">
    <location>
        <begin position="623"/>
        <end position="645"/>
    </location>
</feature>
<evidence type="ECO:0000313" key="8">
    <source>
        <dbReference type="EMBL" id="QCT73042.1"/>
    </source>
</evidence>
<dbReference type="PRINTS" id="PR00120">
    <property type="entry name" value="HATPASE"/>
</dbReference>
<dbReference type="InterPro" id="IPR023298">
    <property type="entry name" value="ATPase_P-typ_TM_dom_sf"/>
</dbReference>
<dbReference type="Pfam" id="PF00702">
    <property type="entry name" value="Hydrolase"/>
    <property type="match status" value="1"/>
</dbReference>
<dbReference type="InterPro" id="IPR018303">
    <property type="entry name" value="ATPase_P-typ_P_site"/>
</dbReference>
<dbReference type="SUPFAM" id="SSF81665">
    <property type="entry name" value="Calcium ATPase, transmembrane domain M"/>
    <property type="match status" value="1"/>
</dbReference>
<protein>
    <submittedName>
        <fullName evidence="8">ATPase P</fullName>
    </submittedName>
</protein>
<accession>A0A4P9CE91</accession>
<dbReference type="GO" id="GO:0005524">
    <property type="term" value="F:ATP binding"/>
    <property type="evidence" value="ECO:0007669"/>
    <property type="project" value="InterPro"/>
</dbReference>
<dbReference type="InterPro" id="IPR036412">
    <property type="entry name" value="HAD-like_sf"/>
</dbReference>
<dbReference type="PROSITE" id="PS00154">
    <property type="entry name" value="ATPASE_E1_E2"/>
    <property type="match status" value="1"/>
</dbReference>
<dbReference type="Gene3D" id="1.20.1110.10">
    <property type="entry name" value="Calcium-transporting ATPase, transmembrane domain"/>
    <property type="match status" value="1"/>
</dbReference>
<evidence type="ECO:0000256" key="1">
    <source>
        <dbReference type="ARBA" id="ARBA00004141"/>
    </source>
</evidence>
<reference evidence="8 9" key="1">
    <citation type="submission" date="2018-05" db="EMBL/GenBank/DDBJ databases">
        <title>Genome comparison of Eubacterium sp.</title>
        <authorList>
            <person name="Feng Y."/>
            <person name="Sanchez-Andrea I."/>
            <person name="Stams A.J.M."/>
            <person name="De Vos W.M."/>
        </authorList>
    </citation>
    <scope>NUCLEOTIDE SEQUENCE [LARGE SCALE GENOMIC DNA]</scope>
    <source>
        <strain evidence="8 9">YI</strain>
    </source>
</reference>
<dbReference type="KEGG" id="emt:CPZ25_017455"/>
<evidence type="ECO:0000256" key="4">
    <source>
        <dbReference type="ARBA" id="ARBA00022989"/>
    </source>
</evidence>
<dbReference type="Gene3D" id="2.70.150.10">
    <property type="entry name" value="Calcium-transporting ATPase, cytoplasmic transduction domain A"/>
    <property type="match status" value="1"/>
</dbReference>